<organism evidence="2 3">
    <name type="scientific">Petrolisthes manimaculis</name>
    <dbReference type="NCBI Taxonomy" id="1843537"/>
    <lineage>
        <taxon>Eukaryota</taxon>
        <taxon>Metazoa</taxon>
        <taxon>Ecdysozoa</taxon>
        <taxon>Arthropoda</taxon>
        <taxon>Crustacea</taxon>
        <taxon>Multicrustacea</taxon>
        <taxon>Malacostraca</taxon>
        <taxon>Eumalacostraca</taxon>
        <taxon>Eucarida</taxon>
        <taxon>Decapoda</taxon>
        <taxon>Pleocyemata</taxon>
        <taxon>Anomura</taxon>
        <taxon>Galatheoidea</taxon>
        <taxon>Porcellanidae</taxon>
        <taxon>Petrolisthes</taxon>
    </lineage>
</organism>
<name>A0AAE1NDQ0_9EUCA</name>
<sequence>MRSEYGTVREGGGHEGVLETGSNDPLRAGVMAGVGPLAPSFPAPIMPLPTRTRESSASHRLISGVIGP</sequence>
<reference evidence="2" key="1">
    <citation type="submission" date="2023-11" db="EMBL/GenBank/DDBJ databases">
        <title>Genome assemblies of two species of porcelain crab, Petrolisthes cinctipes and Petrolisthes manimaculis (Anomura: Porcellanidae).</title>
        <authorList>
            <person name="Angst P."/>
        </authorList>
    </citation>
    <scope>NUCLEOTIDE SEQUENCE</scope>
    <source>
        <strain evidence="2">PB745_02</strain>
        <tissue evidence="2">Gill</tissue>
    </source>
</reference>
<dbReference type="AlphaFoldDB" id="A0AAE1NDQ0"/>
<accession>A0AAE1NDQ0</accession>
<dbReference type="EMBL" id="JAWZYT010007068">
    <property type="protein sequence ID" value="KAK4287137.1"/>
    <property type="molecule type" value="Genomic_DNA"/>
</dbReference>
<proteinExistence type="predicted"/>
<feature type="region of interest" description="Disordered" evidence="1">
    <location>
        <begin position="1"/>
        <end position="24"/>
    </location>
</feature>
<gene>
    <name evidence="2" type="ORF">Pmani_039787</name>
</gene>
<evidence type="ECO:0000313" key="2">
    <source>
        <dbReference type="EMBL" id="KAK4287137.1"/>
    </source>
</evidence>
<feature type="region of interest" description="Disordered" evidence="1">
    <location>
        <begin position="45"/>
        <end position="68"/>
    </location>
</feature>
<evidence type="ECO:0000256" key="1">
    <source>
        <dbReference type="SAM" id="MobiDB-lite"/>
    </source>
</evidence>
<protein>
    <submittedName>
        <fullName evidence="2">Uncharacterized protein</fullName>
    </submittedName>
</protein>
<comment type="caution">
    <text evidence="2">The sequence shown here is derived from an EMBL/GenBank/DDBJ whole genome shotgun (WGS) entry which is preliminary data.</text>
</comment>
<evidence type="ECO:0000313" key="3">
    <source>
        <dbReference type="Proteomes" id="UP001292094"/>
    </source>
</evidence>
<dbReference type="Proteomes" id="UP001292094">
    <property type="component" value="Unassembled WGS sequence"/>
</dbReference>
<keyword evidence="3" id="KW-1185">Reference proteome</keyword>